<keyword evidence="4" id="KW-1185">Reference proteome</keyword>
<name>A0ABR4R938_BORBO</name>
<keyword evidence="2" id="KW-0204">Cytolysis</keyword>
<keyword evidence="2 3" id="KW-0012">Acyltransferase</keyword>
<feature type="non-terminal residue" evidence="3">
    <location>
        <position position="197"/>
    </location>
</feature>
<organism evidence="3 4">
    <name type="scientific">Bordetella bronchiseptica 00-P-2796</name>
    <dbReference type="NCBI Taxonomy" id="1331199"/>
    <lineage>
        <taxon>Bacteria</taxon>
        <taxon>Pseudomonadati</taxon>
        <taxon>Pseudomonadota</taxon>
        <taxon>Betaproteobacteria</taxon>
        <taxon>Burkholderiales</taxon>
        <taxon>Alcaligenaceae</taxon>
        <taxon>Bordetella</taxon>
    </lineage>
</organism>
<accession>A0ABR4R938</accession>
<keyword evidence="2" id="KW-0963">Cytoplasm</keyword>
<proteinExistence type="inferred from homology"/>
<gene>
    <name evidence="3" type="ORF">L490_0063</name>
</gene>
<dbReference type="PRINTS" id="PR01489">
    <property type="entry name" value="RTXTOXINC"/>
</dbReference>
<comment type="subcellular location">
    <subcellularLocation>
        <location evidence="2">Cytoplasm</location>
    </subcellularLocation>
</comment>
<evidence type="ECO:0000256" key="2">
    <source>
        <dbReference type="RuleBase" id="RU368102"/>
    </source>
</evidence>
<dbReference type="GO" id="GO:0016746">
    <property type="term" value="F:acyltransferase activity"/>
    <property type="evidence" value="ECO:0007669"/>
    <property type="project" value="UniProtKB-KW"/>
</dbReference>
<dbReference type="EMBL" id="JGWH01000169">
    <property type="protein sequence ID" value="KCV31259.1"/>
    <property type="molecule type" value="Genomic_DNA"/>
</dbReference>
<dbReference type="InterPro" id="IPR003996">
    <property type="entry name" value="RTX_toxin-activating_protC_bac"/>
</dbReference>
<dbReference type="EC" id="2.3.1.-" evidence="2"/>
<protein>
    <recommendedName>
        <fullName evidence="2">RTX toxin-activating lysine-acyltransferase</fullName>
        <ecNumber evidence="2">2.3.1.-</ecNumber>
    </recommendedName>
</protein>
<dbReference type="Pfam" id="PF02794">
    <property type="entry name" value="HlyC"/>
    <property type="match status" value="1"/>
</dbReference>
<keyword evidence="2" id="KW-0808">Transferase</keyword>
<evidence type="ECO:0000313" key="4">
    <source>
        <dbReference type="Proteomes" id="UP000025756"/>
    </source>
</evidence>
<evidence type="ECO:0000256" key="1">
    <source>
        <dbReference type="ARBA" id="ARBA00005686"/>
    </source>
</evidence>
<evidence type="ECO:0000313" key="3">
    <source>
        <dbReference type="EMBL" id="KCV31259.1"/>
    </source>
</evidence>
<reference evidence="3 4" key="1">
    <citation type="submission" date="2014-03" db="EMBL/GenBank/DDBJ databases">
        <title>Genome sequence of Bordetella bronchiseptica.</title>
        <authorList>
            <person name="Harvill E."/>
            <person name="Goodfield L.L."/>
            <person name="Ivanov Y.V."/>
            <person name="Meyer J.A."/>
            <person name="Muse S.J."/>
            <person name="Jacobs N."/>
            <person name="Bendor L."/>
            <person name="Smallridge W.E."/>
            <person name="Brinkac L.M."/>
            <person name="Sanka R."/>
            <person name="Kim M."/>
            <person name="Losada L."/>
        </authorList>
    </citation>
    <scope>NUCLEOTIDE SEQUENCE [LARGE SCALE GENOMIC DNA]</scope>
    <source>
        <strain evidence="3 4">00-P-2796</strain>
    </source>
</reference>
<comment type="similarity">
    <text evidence="1 2">Belongs to the RTX toxin acyltransferase family.</text>
</comment>
<dbReference type="Proteomes" id="UP000025756">
    <property type="component" value="Unassembled WGS sequence"/>
</dbReference>
<sequence>MRQKQAPRPRRRQKYGRVLKTCKKKPFRHNPAARAACHARTQHGICPPAPPCTDVMLPSAQAPSALHPTDDFAALGNIAWLWMNSPMHRDWPVHLLARNTLAPIQLGQYILLRCNGVPVAYCSWALMDADTELSYVMAPSSLGGNAWNCGDRLWIIDWIAPFSRDDNRALRRALAERHPDSVGRSLRVRRGGDTARI</sequence>
<comment type="function">
    <text evidence="2">Involved in fatty acylation of protoxin at internal lysine residues, thereby converting it to the active toxin.</text>
</comment>
<comment type="caution">
    <text evidence="3">The sequence shown here is derived from an EMBL/GenBank/DDBJ whole genome shotgun (WGS) entry which is preliminary data.</text>
</comment>